<protein>
    <submittedName>
        <fullName evidence="1">Uncharacterized protein</fullName>
    </submittedName>
</protein>
<keyword evidence="2" id="KW-1185">Reference proteome</keyword>
<gene>
    <name evidence="1" type="ORF">POSPLADRAFT_1151910</name>
</gene>
<dbReference type="GeneID" id="36331543"/>
<dbReference type="EMBL" id="KZ110603">
    <property type="protein sequence ID" value="OSX58868.1"/>
    <property type="molecule type" value="Genomic_DNA"/>
</dbReference>
<reference evidence="1 2" key="1">
    <citation type="submission" date="2017-04" db="EMBL/GenBank/DDBJ databases">
        <title>Genome Sequence of the Model Brown-Rot Fungus Postia placenta SB12.</title>
        <authorList>
            <consortium name="DOE Joint Genome Institute"/>
            <person name="Gaskell J."/>
            <person name="Kersten P."/>
            <person name="Larrondo L.F."/>
            <person name="Canessa P."/>
            <person name="Martinez D."/>
            <person name="Hibbett D."/>
            <person name="Schmoll M."/>
            <person name="Kubicek C.P."/>
            <person name="Martinez A.T."/>
            <person name="Yadav J."/>
            <person name="Master E."/>
            <person name="Magnuson J.K."/>
            <person name="James T."/>
            <person name="Yaver D."/>
            <person name="Berka R."/>
            <person name="Labutti K."/>
            <person name="Lipzen A."/>
            <person name="Aerts A."/>
            <person name="Barry K."/>
            <person name="Henrissat B."/>
            <person name="Blanchette R."/>
            <person name="Grigoriev I."/>
            <person name="Cullen D."/>
        </authorList>
    </citation>
    <scope>NUCLEOTIDE SEQUENCE [LARGE SCALE GENOMIC DNA]</scope>
    <source>
        <strain evidence="1 2">MAD-698-R-SB12</strain>
    </source>
</reference>
<name>A0A1X6MR70_9APHY</name>
<evidence type="ECO:0000313" key="2">
    <source>
        <dbReference type="Proteomes" id="UP000194127"/>
    </source>
</evidence>
<evidence type="ECO:0000313" key="1">
    <source>
        <dbReference type="EMBL" id="OSX58868.1"/>
    </source>
</evidence>
<sequence length="141" mass="15432">MLDSSDWCVASFVCSDRLRSVVRARLSVTDEERSFRSVVVWVIVQDVNLFLCVKHVLETRAVKEFISHGDGGRKGRCADKKQTNTKAGGVRLSLTKAMGRLCMLVCAQLVCAQHADAALGASESVRLCQRSLGCAVHCHPI</sequence>
<accession>A0A1X6MR70</accession>
<dbReference type="Proteomes" id="UP000194127">
    <property type="component" value="Unassembled WGS sequence"/>
</dbReference>
<organism evidence="1 2">
    <name type="scientific">Postia placenta MAD-698-R-SB12</name>
    <dbReference type="NCBI Taxonomy" id="670580"/>
    <lineage>
        <taxon>Eukaryota</taxon>
        <taxon>Fungi</taxon>
        <taxon>Dikarya</taxon>
        <taxon>Basidiomycota</taxon>
        <taxon>Agaricomycotina</taxon>
        <taxon>Agaricomycetes</taxon>
        <taxon>Polyporales</taxon>
        <taxon>Adustoporiaceae</taxon>
        <taxon>Rhodonia</taxon>
    </lineage>
</organism>
<dbReference type="RefSeq" id="XP_024335662.1">
    <property type="nucleotide sequence ID" value="XM_024486594.1"/>
</dbReference>
<proteinExistence type="predicted"/>
<dbReference type="AlphaFoldDB" id="A0A1X6MR70"/>